<dbReference type="PATRIC" id="fig|104102.12.peg.2182"/>
<dbReference type="GO" id="GO:0006298">
    <property type="term" value="P:mismatch repair"/>
    <property type="evidence" value="ECO:0007669"/>
    <property type="project" value="UniProtKB-UniRule"/>
</dbReference>
<dbReference type="Gene3D" id="3.40.960.10">
    <property type="entry name" value="VSR Endonuclease"/>
    <property type="match status" value="1"/>
</dbReference>
<dbReference type="GO" id="GO:0004519">
    <property type="term" value="F:endonuclease activity"/>
    <property type="evidence" value="ECO:0007669"/>
    <property type="project" value="UniProtKB-KW"/>
</dbReference>
<comment type="similarity">
    <text evidence="6">Belongs to the vsr family.</text>
</comment>
<dbReference type="NCBIfam" id="TIGR00632">
    <property type="entry name" value="vsr"/>
    <property type="match status" value="1"/>
</dbReference>
<keyword evidence="1 6" id="KW-0540">Nuclease</keyword>
<protein>
    <recommendedName>
        <fullName evidence="6">Very short patch repair endonuclease</fullName>
        <ecNumber evidence="6">3.1.-.-</ecNumber>
    </recommendedName>
</protein>
<evidence type="ECO:0000313" key="8">
    <source>
        <dbReference type="Proteomes" id="UP000075411"/>
    </source>
</evidence>
<dbReference type="SUPFAM" id="SSF52980">
    <property type="entry name" value="Restriction endonuclease-like"/>
    <property type="match status" value="1"/>
</dbReference>
<evidence type="ECO:0000256" key="2">
    <source>
        <dbReference type="ARBA" id="ARBA00022759"/>
    </source>
</evidence>
<dbReference type="EC" id="3.1.-.-" evidence="6"/>
<keyword evidence="2 6" id="KW-0255">Endonuclease</keyword>
<dbReference type="Proteomes" id="UP000075411">
    <property type="component" value="Unassembled WGS sequence"/>
</dbReference>
<keyword evidence="3 6" id="KW-0227">DNA damage</keyword>
<evidence type="ECO:0000256" key="4">
    <source>
        <dbReference type="ARBA" id="ARBA00022801"/>
    </source>
</evidence>
<keyword evidence="5 6" id="KW-0234">DNA repair</keyword>
<sequence length="161" mass="18644">MADIVDRKTRSRMMSGIKSKNTRPELVLRQALHAQGCRYRLHSRKLHGKPDLILPKYHAVIFVHGCFWHHHKDCRYATIPATRTEFWLKKFEANTVRDTTVNSTLLEAGWRVAIIWECTLRKSENITITVSLLTEWLRSSSATLEIGISESKVNAKNNLFK</sequence>
<reference evidence="7 8" key="1">
    <citation type="submission" date="2015-06" db="EMBL/GenBank/DDBJ databases">
        <title>Improved classification and identification of acetic acid bacteria using matrix-assisted laser desorption/ionization time-of-flight mass spectrometry; Gluconobacter nephelii and Gluconobacter uchimurae are later heterotypic synonyms of Gluconobacter japonicus and Gluconobacter oxydans, respectively.</title>
        <authorList>
            <person name="Li L."/>
            <person name="Cleenwerck I."/>
            <person name="De Vuyst L."/>
            <person name="Vandamme P."/>
        </authorList>
    </citation>
    <scope>NUCLEOTIDE SEQUENCE [LARGE SCALE GENOMIC DNA]</scope>
    <source>
        <strain evidence="7 8">LMG 1663</strain>
    </source>
</reference>
<dbReference type="GO" id="GO:0016787">
    <property type="term" value="F:hydrolase activity"/>
    <property type="evidence" value="ECO:0007669"/>
    <property type="project" value="UniProtKB-KW"/>
</dbReference>
<dbReference type="RefSeq" id="WP_061487309.1">
    <property type="nucleotide sequence ID" value="NZ_LHZT01000087.1"/>
</dbReference>
<evidence type="ECO:0000256" key="6">
    <source>
        <dbReference type="PIRNR" id="PIRNR018267"/>
    </source>
</evidence>
<comment type="caution">
    <text evidence="7">The sequence shown here is derived from an EMBL/GenBank/DDBJ whole genome shotgun (WGS) entry which is preliminary data.</text>
</comment>
<dbReference type="OrthoDB" id="9801520at2"/>
<dbReference type="PIRSF" id="PIRSF018267">
    <property type="entry name" value="VSR_endonuc"/>
    <property type="match status" value="1"/>
</dbReference>
<dbReference type="InterPro" id="IPR004603">
    <property type="entry name" value="DNA_mismatch_endonuc_vsr"/>
</dbReference>
<dbReference type="EMBL" id="LHZT01000087">
    <property type="protein sequence ID" value="KXV60604.1"/>
    <property type="molecule type" value="Genomic_DNA"/>
</dbReference>
<evidence type="ECO:0000256" key="1">
    <source>
        <dbReference type="ARBA" id="ARBA00022722"/>
    </source>
</evidence>
<organism evidence="7 8">
    <name type="scientific">Acetobacter tropicalis</name>
    <dbReference type="NCBI Taxonomy" id="104102"/>
    <lineage>
        <taxon>Bacteria</taxon>
        <taxon>Pseudomonadati</taxon>
        <taxon>Pseudomonadota</taxon>
        <taxon>Alphaproteobacteria</taxon>
        <taxon>Acetobacterales</taxon>
        <taxon>Acetobacteraceae</taxon>
        <taxon>Acetobacter</taxon>
    </lineage>
</organism>
<gene>
    <name evidence="7" type="ORF">AD947_01970</name>
</gene>
<dbReference type="AlphaFoldDB" id="A0A149U556"/>
<accession>A0A149U556</accession>
<keyword evidence="4 6" id="KW-0378">Hydrolase</keyword>
<evidence type="ECO:0000256" key="5">
    <source>
        <dbReference type="ARBA" id="ARBA00023204"/>
    </source>
</evidence>
<evidence type="ECO:0000313" key="7">
    <source>
        <dbReference type="EMBL" id="KXV60604.1"/>
    </source>
</evidence>
<proteinExistence type="inferred from homology"/>
<dbReference type="Pfam" id="PF03852">
    <property type="entry name" value="Vsr"/>
    <property type="match status" value="1"/>
</dbReference>
<dbReference type="CDD" id="cd00221">
    <property type="entry name" value="Vsr"/>
    <property type="match status" value="1"/>
</dbReference>
<comment type="function">
    <text evidence="6">May nick specific sequences that contain T:G mispairs resulting from m5C-deamination.</text>
</comment>
<dbReference type="InterPro" id="IPR011335">
    <property type="entry name" value="Restrct_endonuc-II-like"/>
</dbReference>
<evidence type="ECO:0000256" key="3">
    <source>
        <dbReference type="ARBA" id="ARBA00022763"/>
    </source>
</evidence>
<name>A0A149U556_9PROT</name>